<name>A0ACC1A1U6_9ROSI</name>
<organism evidence="1 2">
    <name type="scientific">Pistacia atlantica</name>
    <dbReference type="NCBI Taxonomy" id="434234"/>
    <lineage>
        <taxon>Eukaryota</taxon>
        <taxon>Viridiplantae</taxon>
        <taxon>Streptophyta</taxon>
        <taxon>Embryophyta</taxon>
        <taxon>Tracheophyta</taxon>
        <taxon>Spermatophyta</taxon>
        <taxon>Magnoliopsida</taxon>
        <taxon>eudicotyledons</taxon>
        <taxon>Gunneridae</taxon>
        <taxon>Pentapetalae</taxon>
        <taxon>rosids</taxon>
        <taxon>malvids</taxon>
        <taxon>Sapindales</taxon>
        <taxon>Anacardiaceae</taxon>
        <taxon>Pistacia</taxon>
    </lineage>
</organism>
<dbReference type="Proteomes" id="UP001164250">
    <property type="component" value="Chromosome 13"/>
</dbReference>
<dbReference type="EMBL" id="CM047909">
    <property type="protein sequence ID" value="KAJ0080348.1"/>
    <property type="molecule type" value="Genomic_DNA"/>
</dbReference>
<proteinExistence type="predicted"/>
<reference evidence="2" key="1">
    <citation type="journal article" date="2023" name="G3 (Bethesda)">
        <title>Genome assembly and association tests identify interacting loci associated with vigor, precocity, and sex in interspecific pistachio rootstocks.</title>
        <authorList>
            <person name="Palmer W."/>
            <person name="Jacygrad E."/>
            <person name="Sagayaradj S."/>
            <person name="Cavanaugh K."/>
            <person name="Han R."/>
            <person name="Bertier L."/>
            <person name="Beede B."/>
            <person name="Kafkas S."/>
            <person name="Golino D."/>
            <person name="Preece J."/>
            <person name="Michelmore R."/>
        </authorList>
    </citation>
    <scope>NUCLEOTIDE SEQUENCE [LARGE SCALE GENOMIC DNA]</scope>
</reference>
<accession>A0ACC1A1U6</accession>
<evidence type="ECO:0000313" key="2">
    <source>
        <dbReference type="Proteomes" id="UP001164250"/>
    </source>
</evidence>
<comment type="caution">
    <text evidence="1">The sequence shown here is derived from an EMBL/GenBank/DDBJ whole genome shotgun (WGS) entry which is preliminary data.</text>
</comment>
<evidence type="ECO:0000313" key="1">
    <source>
        <dbReference type="EMBL" id="KAJ0080348.1"/>
    </source>
</evidence>
<protein>
    <submittedName>
        <fullName evidence="1">Uncharacterized protein</fullName>
    </submittedName>
</protein>
<sequence length="271" mass="31191">MISLEKLAKIQGSQDSNDDKLVEEKSKNSPMKGGMVLPIEPLSIAFQDVKYHVDIPGEGQLFALPSIDIFEAFDEAIPRVPKIRDNYNPATWILELSSPSSEVDFPKYTQILLYMSTQSSCEGVEYSTSWFKRFAFSNPLHTKWLTAIPFLSMETELVLLEKSFIQIIPSSYSIFAFWCTDLGPRKGYVTVKLPYLCLQAIMYVIITYLMIGFYWSAYKVFWMFCAMYINMMYYNYLTMLVPALTPTHIVASILSSFFLHLIQYVSRIPHS</sequence>
<keyword evidence="2" id="KW-1185">Reference proteome</keyword>
<gene>
    <name evidence="1" type="ORF">Patl1_24672</name>
</gene>